<keyword evidence="2 9" id="KW-0813">Transport</keyword>
<evidence type="ECO:0000256" key="8">
    <source>
        <dbReference type="ARBA" id="ARBA00023136"/>
    </source>
</evidence>
<dbReference type="SUPFAM" id="SSF161098">
    <property type="entry name" value="MetI-like"/>
    <property type="match status" value="1"/>
</dbReference>
<dbReference type="PANTHER" id="PTHR43386">
    <property type="entry name" value="OLIGOPEPTIDE TRANSPORT SYSTEM PERMEASE PROTEIN APPC"/>
    <property type="match status" value="1"/>
</dbReference>
<feature type="transmembrane region" description="Helical" evidence="9">
    <location>
        <begin position="99"/>
        <end position="129"/>
    </location>
</feature>
<evidence type="ECO:0000256" key="3">
    <source>
        <dbReference type="ARBA" id="ARBA00022475"/>
    </source>
</evidence>
<comment type="subcellular location">
    <subcellularLocation>
        <location evidence="1 9">Cell membrane</location>
        <topology evidence="1 9">Multi-pass membrane protein</topology>
    </subcellularLocation>
</comment>
<evidence type="ECO:0000313" key="12">
    <source>
        <dbReference type="Proteomes" id="UP000199071"/>
    </source>
</evidence>
<keyword evidence="8 9" id="KW-0472">Membrane</keyword>
<proteinExistence type="inferred from homology"/>
<dbReference type="GO" id="GO:0015833">
    <property type="term" value="P:peptide transport"/>
    <property type="evidence" value="ECO:0007669"/>
    <property type="project" value="UniProtKB-KW"/>
</dbReference>
<dbReference type="RefSeq" id="WP_090874377.1">
    <property type="nucleotide sequence ID" value="NZ_FMXQ01000001.1"/>
</dbReference>
<dbReference type="InterPro" id="IPR000515">
    <property type="entry name" value="MetI-like"/>
</dbReference>
<dbReference type="Gene3D" id="1.10.3720.10">
    <property type="entry name" value="MetI-like"/>
    <property type="match status" value="1"/>
</dbReference>
<accession>A0A1G6A6M5</accession>
<keyword evidence="6" id="KW-0653">Protein transport</keyword>
<protein>
    <submittedName>
        <fullName evidence="11">Peptide/nickel transport system permease protein</fullName>
    </submittedName>
</protein>
<evidence type="ECO:0000256" key="2">
    <source>
        <dbReference type="ARBA" id="ARBA00022448"/>
    </source>
</evidence>
<dbReference type="OrthoDB" id="8030140at2"/>
<dbReference type="AlphaFoldDB" id="A0A1G6A6M5"/>
<evidence type="ECO:0000256" key="5">
    <source>
        <dbReference type="ARBA" id="ARBA00022856"/>
    </source>
</evidence>
<feature type="transmembrane region" description="Helical" evidence="9">
    <location>
        <begin position="141"/>
        <end position="168"/>
    </location>
</feature>
<dbReference type="InterPro" id="IPR050366">
    <property type="entry name" value="BP-dependent_transpt_permease"/>
</dbReference>
<evidence type="ECO:0000256" key="7">
    <source>
        <dbReference type="ARBA" id="ARBA00022989"/>
    </source>
</evidence>
<evidence type="ECO:0000256" key="6">
    <source>
        <dbReference type="ARBA" id="ARBA00022927"/>
    </source>
</evidence>
<evidence type="ECO:0000256" key="9">
    <source>
        <dbReference type="RuleBase" id="RU363032"/>
    </source>
</evidence>
<dbReference type="Proteomes" id="UP000199071">
    <property type="component" value="Unassembled WGS sequence"/>
</dbReference>
<feature type="domain" description="ABC transmembrane type-1" evidence="10">
    <location>
        <begin position="89"/>
        <end position="282"/>
    </location>
</feature>
<dbReference type="Pfam" id="PF12911">
    <property type="entry name" value="OppC_N"/>
    <property type="match status" value="1"/>
</dbReference>
<keyword evidence="4 9" id="KW-0812">Transmembrane</keyword>
<dbReference type="CDD" id="cd06261">
    <property type="entry name" value="TM_PBP2"/>
    <property type="match status" value="1"/>
</dbReference>
<comment type="similarity">
    <text evidence="9">Belongs to the binding-protein-dependent transport system permease family.</text>
</comment>
<sequence length="294" mass="30488">MSENAPAADAAMPGSVARQPRRASLLRFLMRRHPLALGLVTLFLIAAIFGPWIAPHSMTDTDLGAALQGSSAEHLLGTDPLGRDVLSRLLGSTVVAAEAFLIVVLIGGIFGTLLGLLAGGLGGILDLVVSRVTEVVQGFPTVLVAIVIVALLGPSLVNAMVAVGIAAIPDFARVSRGVAIQLRDREFVQAARGLGASELRILRTEILPGMIGPLVVVASFDGAQAVMWEAALSFLGLGIQPPAPSFGSMLREAQQYLSIQPQLAIVTGVAVTAVILGLNLFGDAISDYFDGDGR</sequence>
<evidence type="ECO:0000256" key="4">
    <source>
        <dbReference type="ARBA" id="ARBA00022692"/>
    </source>
</evidence>
<dbReference type="InterPro" id="IPR035906">
    <property type="entry name" value="MetI-like_sf"/>
</dbReference>
<dbReference type="PANTHER" id="PTHR43386:SF1">
    <property type="entry name" value="D,D-DIPEPTIDE TRANSPORT SYSTEM PERMEASE PROTEIN DDPC-RELATED"/>
    <property type="match status" value="1"/>
</dbReference>
<organism evidence="11 12">
    <name type="scientific">Bauldia litoralis</name>
    <dbReference type="NCBI Taxonomy" id="665467"/>
    <lineage>
        <taxon>Bacteria</taxon>
        <taxon>Pseudomonadati</taxon>
        <taxon>Pseudomonadota</taxon>
        <taxon>Alphaproteobacteria</taxon>
        <taxon>Hyphomicrobiales</taxon>
        <taxon>Kaistiaceae</taxon>
        <taxon>Bauldia</taxon>
    </lineage>
</organism>
<dbReference type="STRING" id="665467.SAMN02982931_00232"/>
<name>A0A1G6A6M5_9HYPH</name>
<dbReference type="GO" id="GO:0005886">
    <property type="term" value="C:plasma membrane"/>
    <property type="evidence" value="ECO:0007669"/>
    <property type="project" value="UniProtKB-SubCell"/>
</dbReference>
<dbReference type="EMBL" id="FMXQ01000001">
    <property type="protein sequence ID" value="SDB04042.1"/>
    <property type="molecule type" value="Genomic_DNA"/>
</dbReference>
<dbReference type="InterPro" id="IPR025966">
    <property type="entry name" value="OppC_N"/>
</dbReference>
<evidence type="ECO:0000313" key="11">
    <source>
        <dbReference type="EMBL" id="SDB04042.1"/>
    </source>
</evidence>
<dbReference type="GO" id="GO:0055085">
    <property type="term" value="P:transmembrane transport"/>
    <property type="evidence" value="ECO:0007669"/>
    <property type="project" value="InterPro"/>
</dbReference>
<keyword evidence="7 9" id="KW-1133">Transmembrane helix</keyword>
<dbReference type="PROSITE" id="PS50928">
    <property type="entry name" value="ABC_TM1"/>
    <property type="match status" value="1"/>
</dbReference>
<feature type="transmembrane region" description="Helical" evidence="9">
    <location>
        <begin position="35"/>
        <end position="54"/>
    </location>
</feature>
<feature type="transmembrane region" description="Helical" evidence="9">
    <location>
        <begin position="259"/>
        <end position="281"/>
    </location>
</feature>
<reference evidence="11 12" key="1">
    <citation type="submission" date="2016-10" db="EMBL/GenBank/DDBJ databases">
        <authorList>
            <person name="de Groot N.N."/>
        </authorList>
    </citation>
    <scope>NUCLEOTIDE SEQUENCE [LARGE SCALE GENOMIC DNA]</scope>
    <source>
        <strain evidence="11 12">ATCC 35022</strain>
    </source>
</reference>
<evidence type="ECO:0000256" key="1">
    <source>
        <dbReference type="ARBA" id="ARBA00004651"/>
    </source>
</evidence>
<keyword evidence="12" id="KW-1185">Reference proteome</keyword>
<keyword evidence="5" id="KW-0571">Peptide transport</keyword>
<gene>
    <name evidence="11" type="ORF">SAMN02982931_00232</name>
</gene>
<dbReference type="GO" id="GO:0015031">
    <property type="term" value="P:protein transport"/>
    <property type="evidence" value="ECO:0007669"/>
    <property type="project" value="UniProtKB-KW"/>
</dbReference>
<keyword evidence="3" id="KW-1003">Cell membrane</keyword>
<evidence type="ECO:0000259" key="10">
    <source>
        <dbReference type="PROSITE" id="PS50928"/>
    </source>
</evidence>
<dbReference type="Pfam" id="PF00528">
    <property type="entry name" value="BPD_transp_1"/>
    <property type="match status" value="1"/>
</dbReference>